<dbReference type="GO" id="GO:0030313">
    <property type="term" value="C:cell envelope"/>
    <property type="evidence" value="ECO:0007669"/>
    <property type="project" value="UniProtKB-SubCell"/>
</dbReference>
<proteinExistence type="inferred from homology"/>
<evidence type="ECO:0000313" key="11">
    <source>
        <dbReference type="EMBL" id="PLW87070.1"/>
    </source>
</evidence>
<keyword evidence="5 9" id="KW-0812">Transmembrane</keyword>
<feature type="transmembrane region" description="Helical" evidence="9">
    <location>
        <begin position="34"/>
        <end position="54"/>
    </location>
</feature>
<feature type="transmembrane region" description="Helical" evidence="9">
    <location>
        <begin position="398"/>
        <end position="417"/>
    </location>
</feature>
<evidence type="ECO:0000256" key="8">
    <source>
        <dbReference type="ARBA" id="ARBA00023136"/>
    </source>
</evidence>
<dbReference type="InterPro" id="IPR036458">
    <property type="entry name" value="Na:dicarbo_symporter_sf"/>
</dbReference>
<dbReference type="PANTHER" id="PTHR35936">
    <property type="entry name" value="MEMBRANE-BOUND LYTIC MUREIN TRANSGLYCOSYLASE F"/>
    <property type="match status" value="1"/>
</dbReference>
<dbReference type="InterPro" id="IPR001638">
    <property type="entry name" value="Solute-binding_3/MltF_N"/>
</dbReference>
<evidence type="ECO:0000256" key="1">
    <source>
        <dbReference type="ARBA" id="ARBA00004141"/>
    </source>
</evidence>
<reference evidence="11 12" key="1">
    <citation type="submission" date="2018-01" db="EMBL/GenBank/DDBJ databases">
        <title>The draft genome sequence of Halioglobus japonicus S1-36.</title>
        <authorList>
            <person name="Du Z.-J."/>
            <person name="Shi M.-J."/>
        </authorList>
    </citation>
    <scope>NUCLEOTIDE SEQUENCE [LARGE SCALE GENOMIC DNA]</scope>
    <source>
        <strain evidence="11 12">S1-36</strain>
    </source>
</reference>
<feature type="transmembrane region" description="Helical" evidence="9">
    <location>
        <begin position="7"/>
        <end position="28"/>
    </location>
</feature>
<keyword evidence="12" id="KW-1185">Reference proteome</keyword>
<keyword evidence="4" id="KW-0813">Transport</keyword>
<dbReference type="PANTHER" id="PTHR35936:SF19">
    <property type="entry name" value="AMINO-ACID-BINDING PROTEIN YXEM-RELATED"/>
    <property type="match status" value="1"/>
</dbReference>
<comment type="similarity">
    <text evidence="3">Belongs to the bacterial solute-binding protein 3 family.</text>
</comment>
<evidence type="ECO:0000256" key="9">
    <source>
        <dbReference type="SAM" id="Phobius"/>
    </source>
</evidence>
<dbReference type="KEGG" id="hja:BST95_17985"/>
<evidence type="ECO:0000256" key="4">
    <source>
        <dbReference type="ARBA" id="ARBA00022448"/>
    </source>
</evidence>
<feature type="transmembrane region" description="Helical" evidence="9">
    <location>
        <begin position="169"/>
        <end position="190"/>
    </location>
</feature>
<evidence type="ECO:0000256" key="6">
    <source>
        <dbReference type="ARBA" id="ARBA00022729"/>
    </source>
</evidence>
<dbReference type="Pfam" id="PF00497">
    <property type="entry name" value="SBP_bac_3"/>
    <property type="match status" value="1"/>
</dbReference>
<dbReference type="GO" id="GO:0015293">
    <property type="term" value="F:symporter activity"/>
    <property type="evidence" value="ECO:0007669"/>
    <property type="project" value="InterPro"/>
</dbReference>
<feature type="transmembrane region" description="Helical" evidence="9">
    <location>
        <begin position="131"/>
        <end position="149"/>
    </location>
</feature>
<evidence type="ECO:0000313" key="12">
    <source>
        <dbReference type="Proteomes" id="UP000235162"/>
    </source>
</evidence>
<sequence length="713" mass="78497">MTLSGRILVGLLAGVATGLFFGEMVAWFKVVGDVFVQLLQITVLPYIVASLIAGIGHMSMAHARNLAWRGAVVLLFIWAMALALIFCAALAFPDVDTASFFGSSTPMVVEQANLLELYLPANIFYSLSNNLVPAVVLFSILVGVALITIDEKEGILKVFDAVAAAMARINQLMVQLTPLGIFAIAAAAAGTMTIDEVGRVQVYLVTYIALALLITFWMFPGLIAAMSGIPFKEVFNTFRDPLVTAFATGNQFVVLPQIAENCKELLKRHGEDSEESHSAVDILVPVSFNFPSLGKLLVLLFVLFSAWFTDTALDMGDRASLAFGGLLSLFGSINVAVPYMLNSLQIPADMFQLFLVTGIVVGRFGAMLAALHIIVISVIGSLALVGRLRVSLRSMVRYLGLSVAAMVLMIGGLRLYFDHFVPPPPPRDEVLANVSLANEWLPFTVHTELPEPDFTRLEGTRLDHIFDTGVLRVGYRPENLPCSFITPDGELVGFDVEMAQYLAIDLGVALEFVPFSFEELKPMLDSGQIDVAMSCIASLPDRFAMASFTRAYLELRLGFVTLDHQRQMFEDLYTLRAQGPLRVALIQTHYHEERLKHLIPEADIVSLESAEEFFIDTSHGADALVLSVEEGSAYAYRYPQYTVIEPPVQIGYPAAYAVPKGDIETMEFLNNWIELKRMEGTIDAMYNYWMLGGAAQSREPRWSIIRNVLGWVD</sequence>
<dbReference type="Gene3D" id="3.40.190.10">
    <property type="entry name" value="Periplasmic binding protein-like II"/>
    <property type="match status" value="2"/>
</dbReference>
<dbReference type="SUPFAM" id="SSF118215">
    <property type="entry name" value="Proton glutamate symport protein"/>
    <property type="match status" value="1"/>
</dbReference>
<name>A0AAP8MFT1_9GAMM</name>
<dbReference type="InterPro" id="IPR018313">
    <property type="entry name" value="SBP_3_CS"/>
</dbReference>
<dbReference type="EMBL" id="PKUR01000001">
    <property type="protein sequence ID" value="PLW87070.1"/>
    <property type="molecule type" value="Genomic_DNA"/>
</dbReference>
<dbReference type="AlphaFoldDB" id="A0AAP8MFT1"/>
<protein>
    <recommendedName>
        <fullName evidence="10">Solute-binding protein family 3/N-terminal domain-containing protein</fullName>
    </recommendedName>
</protein>
<keyword evidence="8 9" id="KW-0472">Membrane</keyword>
<comment type="caution">
    <text evidence="11">The sequence shown here is derived from an EMBL/GenBank/DDBJ whole genome shotgun (WGS) entry which is preliminary data.</text>
</comment>
<dbReference type="InterPro" id="IPR001991">
    <property type="entry name" value="Na-dicarboxylate_symporter"/>
</dbReference>
<keyword evidence="6" id="KW-0732">Signal</keyword>
<evidence type="ECO:0000256" key="3">
    <source>
        <dbReference type="ARBA" id="ARBA00010333"/>
    </source>
</evidence>
<feature type="transmembrane region" description="Helical" evidence="9">
    <location>
        <begin position="66"/>
        <end position="92"/>
    </location>
</feature>
<dbReference type="RefSeq" id="WP_084200807.1">
    <property type="nucleotide sequence ID" value="NZ_BMYL01000001.1"/>
</dbReference>
<dbReference type="PROSITE" id="PS01039">
    <property type="entry name" value="SBP_BACTERIAL_3"/>
    <property type="match status" value="1"/>
</dbReference>
<feature type="transmembrane region" description="Helical" evidence="9">
    <location>
        <begin position="202"/>
        <end position="229"/>
    </location>
</feature>
<accession>A0AAP8MFT1</accession>
<dbReference type="Proteomes" id="UP000235162">
    <property type="component" value="Unassembled WGS sequence"/>
</dbReference>
<comment type="subcellular location">
    <subcellularLocation>
        <location evidence="2">Cell envelope</location>
    </subcellularLocation>
    <subcellularLocation>
        <location evidence="1">Membrane</location>
        <topology evidence="1">Multi-pass membrane protein</topology>
    </subcellularLocation>
</comment>
<keyword evidence="7 9" id="KW-1133">Transmembrane helix</keyword>
<dbReference type="Gene3D" id="1.10.3860.10">
    <property type="entry name" value="Sodium:dicarboxylate symporter"/>
    <property type="match status" value="1"/>
</dbReference>
<organism evidence="11 12">
    <name type="scientific">Halioglobus japonicus</name>
    <dbReference type="NCBI Taxonomy" id="930805"/>
    <lineage>
        <taxon>Bacteria</taxon>
        <taxon>Pseudomonadati</taxon>
        <taxon>Pseudomonadota</taxon>
        <taxon>Gammaproteobacteria</taxon>
        <taxon>Cellvibrionales</taxon>
        <taxon>Halieaceae</taxon>
        <taxon>Halioglobus</taxon>
    </lineage>
</organism>
<evidence type="ECO:0000259" key="10">
    <source>
        <dbReference type="SMART" id="SM00062"/>
    </source>
</evidence>
<evidence type="ECO:0000256" key="2">
    <source>
        <dbReference type="ARBA" id="ARBA00004196"/>
    </source>
</evidence>
<feature type="transmembrane region" description="Helical" evidence="9">
    <location>
        <begin position="353"/>
        <end position="386"/>
    </location>
</feature>
<dbReference type="GO" id="GO:0016020">
    <property type="term" value="C:membrane"/>
    <property type="evidence" value="ECO:0007669"/>
    <property type="project" value="UniProtKB-SubCell"/>
</dbReference>
<dbReference type="SUPFAM" id="SSF53850">
    <property type="entry name" value="Periplasmic binding protein-like II"/>
    <property type="match status" value="1"/>
</dbReference>
<feature type="domain" description="Solute-binding protein family 3/N-terminal" evidence="10">
    <location>
        <begin position="470"/>
        <end position="693"/>
    </location>
</feature>
<evidence type="ECO:0000256" key="5">
    <source>
        <dbReference type="ARBA" id="ARBA00022692"/>
    </source>
</evidence>
<dbReference type="Pfam" id="PF00375">
    <property type="entry name" value="SDF"/>
    <property type="match status" value="1"/>
</dbReference>
<feature type="transmembrane region" description="Helical" evidence="9">
    <location>
        <begin position="321"/>
        <end position="341"/>
    </location>
</feature>
<evidence type="ECO:0000256" key="7">
    <source>
        <dbReference type="ARBA" id="ARBA00022989"/>
    </source>
</evidence>
<gene>
    <name evidence="11" type="ORF">C0029_00240</name>
</gene>
<dbReference type="SMART" id="SM00062">
    <property type="entry name" value="PBPb"/>
    <property type="match status" value="1"/>
</dbReference>
<dbReference type="CDD" id="cd13530">
    <property type="entry name" value="PBP2_peptides_like"/>
    <property type="match status" value="1"/>
</dbReference>